<dbReference type="EMBL" id="OE183770">
    <property type="protein sequence ID" value="CAD7575989.1"/>
    <property type="molecule type" value="Genomic_DNA"/>
</dbReference>
<feature type="domain" description="PiggyBac transposable element-derived protein" evidence="2">
    <location>
        <begin position="425"/>
        <end position="491"/>
    </location>
</feature>
<proteinExistence type="predicted"/>
<dbReference type="PANTHER" id="PTHR47055">
    <property type="entry name" value="DDE_TNP_1_7 DOMAIN-CONTAINING PROTEIN"/>
    <property type="match status" value="1"/>
</dbReference>
<feature type="region of interest" description="Disordered" evidence="1">
    <location>
        <begin position="344"/>
        <end position="394"/>
    </location>
</feature>
<dbReference type="InterPro" id="IPR029526">
    <property type="entry name" value="PGBD"/>
</dbReference>
<dbReference type="PANTHER" id="PTHR47055:SF3">
    <property type="entry name" value="PHORBOL-ESTER_DAG-TYPE DOMAIN-CONTAINING PROTEIN"/>
    <property type="match status" value="1"/>
</dbReference>
<organism evidence="3">
    <name type="scientific">Timema californicum</name>
    <name type="common">California timema</name>
    <name type="synonym">Walking stick</name>
    <dbReference type="NCBI Taxonomy" id="61474"/>
    <lineage>
        <taxon>Eukaryota</taxon>
        <taxon>Metazoa</taxon>
        <taxon>Ecdysozoa</taxon>
        <taxon>Arthropoda</taxon>
        <taxon>Hexapoda</taxon>
        <taxon>Insecta</taxon>
        <taxon>Pterygota</taxon>
        <taxon>Neoptera</taxon>
        <taxon>Polyneoptera</taxon>
        <taxon>Phasmatodea</taxon>
        <taxon>Timematodea</taxon>
        <taxon>Timematoidea</taxon>
        <taxon>Timematidae</taxon>
        <taxon>Timema</taxon>
    </lineage>
</organism>
<dbReference type="InterPro" id="IPR052638">
    <property type="entry name" value="PiggyBac_TE-derived"/>
</dbReference>
<evidence type="ECO:0000259" key="2">
    <source>
        <dbReference type="Pfam" id="PF13843"/>
    </source>
</evidence>
<feature type="compositionally biased region" description="Polar residues" evidence="1">
    <location>
        <begin position="353"/>
        <end position="366"/>
    </location>
</feature>
<feature type="domain" description="PiggyBac transposable element-derived protein" evidence="2">
    <location>
        <begin position="224"/>
        <end position="358"/>
    </location>
</feature>
<protein>
    <submittedName>
        <fullName evidence="3">(California timema) hypothetical protein</fullName>
    </submittedName>
</protein>
<evidence type="ECO:0000313" key="3">
    <source>
        <dbReference type="EMBL" id="CAD7575989.1"/>
    </source>
</evidence>
<dbReference type="GO" id="GO:0043565">
    <property type="term" value="F:sequence-specific DNA binding"/>
    <property type="evidence" value="ECO:0007669"/>
    <property type="project" value="TreeGrafter"/>
</dbReference>
<dbReference type="AlphaFoldDB" id="A0A7R9PAB9"/>
<dbReference type="Pfam" id="PF13843">
    <property type="entry name" value="DDE_Tnp_1_7"/>
    <property type="match status" value="3"/>
</dbReference>
<reference evidence="3" key="1">
    <citation type="submission" date="2020-11" db="EMBL/GenBank/DDBJ databases">
        <authorList>
            <person name="Tran Van P."/>
        </authorList>
    </citation>
    <scope>NUCLEOTIDE SEQUENCE</scope>
</reference>
<accession>A0A7R9PAB9</accession>
<feature type="domain" description="PiggyBac transposable element-derived protein" evidence="2">
    <location>
        <begin position="527"/>
        <end position="663"/>
    </location>
</feature>
<name>A0A7R9PAB9_TIMCA</name>
<sequence length="753" mass="87867">MPLTLDGVISILDDDKNILEAKVFMGPPENPLLSDEDNEDEDFINPDINHLSGNQLRATAELHTKHLQDTGIVSTIMGEEDIPEEYLENVNTPDNENKSNRIKTITPCRKGQDMDLPLAPEPTWKQPEWIQNNYILKLIVNCSNNYAFQKGNIKFKVTINEIKVFLGILLFSGYCSVPRYRIYWETSSDTNNEAMSRNTFEDILKYLHVCDNLTLDENDKFGKIDNFFNSVRLLEELKSKGHYCTGTIRSNRIEKASLEEAFTLKKKVRGSYSQLTDTDGGITLIRYHDNNIVTVASTLRRAKPIGKARRWSHKEKKRIQIDQPACIINYNCYMKGVDRLDQNISTHRRKSSSRTITKTFEKTSFTDPNSSDPAPNSSNLEPVPELSTSQEKKKKKPIIQWVRTDIKEVRSKTWTLPQFMGEDMSPVQIFELNFDDLIVKMLVDFTNIYARLADDMTFESTLGGMRIFLAILLLTGYNPLLRYKMYWEIIKHYLKLYHEVYLRRSLSIYTCVIIPSYQPLHYFAKHNEKYDFFFDNFFTSLSILDEFKDSGCTGTGTVRSNRVENAPLKESILTDTNSGTTLNRYHDNSIKQKWGTSYTEIKAFIVEMTIDFAKLDIISYNSFMGGVDRLDENLSKLRIHFRMKKWYYQLFAFPINLSINNAWRIYRQMSRYKERLLDLLRFTRKVTNCYFQKYSARRIIGRPLRNPTSIDKRVLDDVRYDKLEHIISPLGKHERCQLFCQISLKSNFFSCVF</sequence>
<evidence type="ECO:0000256" key="1">
    <source>
        <dbReference type="SAM" id="MobiDB-lite"/>
    </source>
</evidence>
<gene>
    <name evidence="3" type="ORF">TCMB3V08_LOCUS8565</name>
</gene>
<feature type="compositionally biased region" description="Low complexity" evidence="1">
    <location>
        <begin position="367"/>
        <end position="379"/>
    </location>
</feature>